<dbReference type="SUPFAM" id="SSF56235">
    <property type="entry name" value="N-terminal nucleophile aminohydrolases (Ntn hydrolases)"/>
    <property type="match status" value="1"/>
</dbReference>
<evidence type="ECO:0000256" key="2">
    <source>
        <dbReference type="ARBA" id="ARBA00010138"/>
    </source>
</evidence>
<dbReference type="HAMAP" id="MF_01931">
    <property type="entry name" value="PurF"/>
    <property type="match status" value="1"/>
</dbReference>
<evidence type="ECO:0000256" key="6">
    <source>
        <dbReference type="ARBA" id="ARBA00022962"/>
    </source>
</evidence>
<dbReference type="Gene3D" id="3.40.50.2020">
    <property type="match status" value="1"/>
</dbReference>
<keyword evidence="7 10" id="KW-0460">Magnesium</keyword>
<dbReference type="PIRSF" id="PIRSF000485">
    <property type="entry name" value="Amd_phspho_trans"/>
    <property type="match status" value="1"/>
</dbReference>
<dbReference type="CDD" id="cd00715">
    <property type="entry name" value="GPATase_N"/>
    <property type="match status" value="1"/>
</dbReference>
<dbReference type="PANTHER" id="PTHR11907">
    <property type="entry name" value="AMIDOPHOSPHORIBOSYLTRANSFERASE"/>
    <property type="match status" value="1"/>
</dbReference>
<comment type="caution">
    <text evidence="12">The sequence shown here is derived from an EMBL/GenBank/DDBJ whole genome shotgun (WGS) entry which is preliminary data.</text>
</comment>
<comment type="cofactor">
    <cofactor evidence="7 10">
        <name>Mg(2+)</name>
        <dbReference type="ChEBI" id="CHEBI:18420"/>
    </cofactor>
    <text evidence="7 10">Binds 1 Mg(2+) ion per subunit.</text>
</comment>
<dbReference type="SUPFAM" id="SSF53271">
    <property type="entry name" value="PRTase-like"/>
    <property type="match status" value="1"/>
</dbReference>
<feature type="active site" description="Nucleophile" evidence="7 9">
    <location>
        <position position="8"/>
    </location>
</feature>
<evidence type="ECO:0000259" key="11">
    <source>
        <dbReference type="PROSITE" id="PS51278"/>
    </source>
</evidence>
<dbReference type="Proteomes" id="UP000178042">
    <property type="component" value="Unassembled WGS sequence"/>
</dbReference>
<evidence type="ECO:0000313" key="12">
    <source>
        <dbReference type="EMBL" id="OGG58097.1"/>
    </source>
</evidence>
<sequence length="470" mass="51391">MSDIGEKCGVFGVYGKGLDVARISFFGLFALQHRGQESSGIATSAGWRIACHKGMGLVSQVFSEDDIKKLTGHIAIGHNRYSTAGGSHVDHAQPTIVGDWSIALVHNGNIPSTVALEEFLRGKDIETDKLSDSRMIAQAIGVFVKEGATIEDAIKKTFPLMTGAFSILVMSKDKLIAIRDECGIRPLSIATLNGGFVLSSETCAFQTVGAEFLRDVNPGEMVVIDANGLRSEQIVKPNPKLDIFEFVYFARPDSHLLGKSVYSVRRNFGVQLAKEYPLRADVVIPVPETGVPVAIGYASESGIPLEMGIAKNRYIHRTFIQPEQHIRDQGVKAKLSPIIETIKGKRVAIVDDSIVRGTTSRKIVEMLFGAGATEVHYLISSPPIMFPDFYGIDTPKQRDLLASDKSIPEMRAYLGATSLNFLSYNGMIKATGISEDKFSTSCFTGEYPIDIKERMKEIVAKKVCYTPFVE</sequence>
<name>A0A1F6D9U8_9BACT</name>
<comment type="function">
    <text evidence="7">Catalyzes the formation of phosphoribosylamine from phosphoribosylpyrophosphate (PRPP) and glutamine.</text>
</comment>
<feature type="domain" description="Glutamine amidotransferase type-2" evidence="11">
    <location>
        <begin position="8"/>
        <end position="227"/>
    </location>
</feature>
<evidence type="ECO:0000256" key="8">
    <source>
        <dbReference type="PIRNR" id="PIRNR000485"/>
    </source>
</evidence>
<dbReference type="CDD" id="cd06223">
    <property type="entry name" value="PRTases_typeI"/>
    <property type="match status" value="1"/>
</dbReference>
<dbReference type="InterPro" id="IPR029057">
    <property type="entry name" value="PRTase-like"/>
</dbReference>
<feature type="binding site" evidence="7 10">
    <location>
        <position position="289"/>
    </location>
    <ligand>
        <name>Mg(2+)</name>
        <dbReference type="ChEBI" id="CHEBI:18420"/>
    </ligand>
</feature>
<accession>A0A1F6D9U8</accession>
<gene>
    <name evidence="7" type="primary">purF</name>
    <name evidence="12" type="ORF">A3C86_04380</name>
</gene>
<feature type="binding site" evidence="7 10">
    <location>
        <position position="352"/>
    </location>
    <ligand>
        <name>Mg(2+)</name>
        <dbReference type="ChEBI" id="CHEBI:18420"/>
    </ligand>
</feature>
<keyword evidence="5 7" id="KW-0658">Purine biosynthesis</keyword>
<comment type="pathway">
    <text evidence="1 7 8">Purine metabolism; IMP biosynthesis via de novo pathway; N(1)-(5-phospho-D-ribosyl)glycinamide from 5-phospho-alpha-D-ribose 1-diphosphate: step 1/2.</text>
</comment>
<keyword evidence="7 10" id="KW-0479">Metal-binding</keyword>
<comment type="catalytic activity">
    <reaction evidence="7 8">
        <text>5-phospho-beta-D-ribosylamine + L-glutamate + diphosphate = 5-phospho-alpha-D-ribose 1-diphosphate + L-glutamine + H2O</text>
        <dbReference type="Rhea" id="RHEA:14905"/>
        <dbReference type="ChEBI" id="CHEBI:15377"/>
        <dbReference type="ChEBI" id="CHEBI:29985"/>
        <dbReference type="ChEBI" id="CHEBI:33019"/>
        <dbReference type="ChEBI" id="CHEBI:58017"/>
        <dbReference type="ChEBI" id="CHEBI:58359"/>
        <dbReference type="ChEBI" id="CHEBI:58681"/>
        <dbReference type="EC" id="2.4.2.14"/>
    </reaction>
</comment>
<dbReference type="UniPathway" id="UPA00074">
    <property type="reaction ID" value="UER00124"/>
</dbReference>
<dbReference type="InterPro" id="IPR000836">
    <property type="entry name" value="PRTase_dom"/>
</dbReference>
<keyword evidence="6 7" id="KW-0315">Glutamine amidotransferase</keyword>
<protein>
    <recommendedName>
        <fullName evidence="7">Amidophosphoribosyltransferase</fullName>
        <shortName evidence="7">ATase</shortName>
        <ecNumber evidence="7">2.4.2.14</ecNumber>
    </recommendedName>
    <alternativeName>
        <fullName evidence="7">Glutamine phosphoribosylpyrophosphate amidotransferase</fullName>
        <shortName evidence="7">GPATase</shortName>
    </alternativeName>
</protein>
<comment type="similarity">
    <text evidence="2 7 8">In the C-terminal section; belongs to the purine/pyrimidine phosphoribosyltransferase family.</text>
</comment>
<dbReference type="AlphaFoldDB" id="A0A1F6D9U8"/>
<dbReference type="Gene3D" id="3.60.20.10">
    <property type="entry name" value="Glutamine Phosphoribosylpyrophosphate, subunit 1, domain 1"/>
    <property type="match status" value="1"/>
</dbReference>
<dbReference type="EC" id="2.4.2.14" evidence="7"/>
<proteinExistence type="inferred from homology"/>
<evidence type="ECO:0000256" key="10">
    <source>
        <dbReference type="PIRSR" id="PIRSR000485-2"/>
    </source>
</evidence>
<evidence type="ECO:0000256" key="3">
    <source>
        <dbReference type="ARBA" id="ARBA00022676"/>
    </source>
</evidence>
<dbReference type="Pfam" id="PF00156">
    <property type="entry name" value="Pribosyltran"/>
    <property type="match status" value="1"/>
</dbReference>
<keyword evidence="4 7" id="KW-0808">Transferase</keyword>
<dbReference type="GO" id="GO:0000287">
    <property type="term" value="F:magnesium ion binding"/>
    <property type="evidence" value="ECO:0007669"/>
    <property type="project" value="UniProtKB-UniRule"/>
</dbReference>
<dbReference type="GO" id="GO:0004044">
    <property type="term" value="F:amidophosphoribosyltransferase activity"/>
    <property type="evidence" value="ECO:0007669"/>
    <property type="project" value="UniProtKB-UniRule"/>
</dbReference>
<dbReference type="InterPro" id="IPR029055">
    <property type="entry name" value="Ntn_hydrolases_N"/>
</dbReference>
<dbReference type="InterPro" id="IPR017932">
    <property type="entry name" value="GATase_2_dom"/>
</dbReference>
<dbReference type="Pfam" id="PF13522">
    <property type="entry name" value="GATase_6"/>
    <property type="match status" value="1"/>
</dbReference>
<evidence type="ECO:0000256" key="4">
    <source>
        <dbReference type="ARBA" id="ARBA00022679"/>
    </source>
</evidence>
<keyword evidence="3 7" id="KW-0328">Glycosyltransferase</keyword>
<dbReference type="InterPro" id="IPR035584">
    <property type="entry name" value="PurF_N"/>
</dbReference>
<evidence type="ECO:0000256" key="5">
    <source>
        <dbReference type="ARBA" id="ARBA00022755"/>
    </source>
</evidence>
<dbReference type="PROSITE" id="PS51278">
    <property type="entry name" value="GATASE_TYPE_2"/>
    <property type="match status" value="1"/>
</dbReference>
<dbReference type="NCBIfam" id="TIGR01134">
    <property type="entry name" value="purF"/>
    <property type="match status" value="1"/>
</dbReference>
<evidence type="ECO:0000313" key="13">
    <source>
        <dbReference type="Proteomes" id="UP000178042"/>
    </source>
</evidence>
<comment type="caution">
    <text evidence="7">Lacks conserved residue(s) required for the propagation of feature annotation.</text>
</comment>
<dbReference type="GO" id="GO:0006189">
    <property type="term" value="P:'de novo' IMP biosynthetic process"/>
    <property type="evidence" value="ECO:0007669"/>
    <property type="project" value="UniProtKB-UniRule"/>
</dbReference>
<dbReference type="InterPro" id="IPR005854">
    <property type="entry name" value="PurF"/>
</dbReference>
<evidence type="ECO:0000256" key="9">
    <source>
        <dbReference type="PIRSR" id="PIRSR000485-1"/>
    </source>
</evidence>
<dbReference type="EMBL" id="MFLD01000045">
    <property type="protein sequence ID" value="OGG58097.1"/>
    <property type="molecule type" value="Genomic_DNA"/>
</dbReference>
<evidence type="ECO:0000256" key="7">
    <source>
        <dbReference type="HAMAP-Rule" id="MF_01931"/>
    </source>
</evidence>
<dbReference type="GO" id="GO:0009113">
    <property type="term" value="P:purine nucleobase biosynthetic process"/>
    <property type="evidence" value="ECO:0007669"/>
    <property type="project" value="UniProtKB-UniRule"/>
</dbReference>
<organism evidence="12 13">
    <name type="scientific">Candidatus Kaiserbacteria bacterium RIFCSPHIGHO2_02_FULL_49_16</name>
    <dbReference type="NCBI Taxonomy" id="1798490"/>
    <lineage>
        <taxon>Bacteria</taxon>
        <taxon>Candidatus Kaiseribacteriota</taxon>
    </lineage>
</organism>
<reference evidence="12 13" key="1">
    <citation type="journal article" date="2016" name="Nat. Commun.">
        <title>Thousands of microbial genomes shed light on interconnected biogeochemical processes in an aquifer system.</title>
        <authorList>
            <person name="Anantharaman K."/>
            <person name="Brown C.T."/>
            <person name="Hug L.A."/>
            <person name="Sharon I."/>
            <person name="Castelle C.J."/>
            <person name="Probst A.J."/>
            <person name="Thomas B.C."/>
            <person name="Singh A."/>
            <person name="Wilkins M.J."/>
            <person name="Karaoz U."/>
            <person name="Brodie E.L."/>
            <person name="Williams K.H."/>
            <person name="Hubbard S.S."/>
            <person name="Banfield J.F."/>
        </authorList>
    </citation>
    <scope>NUCLEOTIDE SEQUENCE [LARGE SCALE GENOMIC DNA]</scope>
</reference>
<evidence type="ECO:0000256" key="1">
    <source>
        <dbReference type="ARBA" id="ARBA00005209"/>
    </source>
</evidence>
<feature type="binding site" evidence="7 10">
    <location>
        <position position="351"/>
    </location>
    <ligand>
        <name>Mg(2+)</name>
        <dbReference type="ChEBI" id="CHEBI:18420"/>
    </ligand>
</feature>